<dbReference type="PANTHER" id="PTHR43717">
    <property type="entry name" value="ANAEROBIC NITRIC OXIDE REDUCTASE FLAVORUBREDOXIN"/>
    <property type="match status" value="1"/>
</dbReference>
<dbReference type="InterPro" id="IPR029039">
    <property type="entry name" value="Flavoprotein-like_sf"/>
</dbReference>
<dbReference type="CDD" id="cd07709">
    <property type="entry name" value="flavodiiron_proteins_MBL-fold"/>
    <property type="match status" value="1"/>
</dbReference>
<dbReference type="Proteomes" id="UP000053961">
    <property type="component" value="Unassembled WGS sequence"/>
</dbReference>
<gene>
    <name evidence="2" type="ORF">XD72_0248</name>
    <name evidence="3" type="ORF">XE07_0149</name>
</gene>
<evidence type="ECO:0000313" key="2">
    <source>
        <dbReference type="EMBL" id="KUK45345.1"/>
    </source>
</evidence>
<organism evidence="2 5">
    <name type="scientific">Methanothrix harundinacea</name>
    <dbReference type="NCBI Taxonomy" id="301375"/>
    <lineage>
        <taxon>Archaea</taxon>
        <taxon>Methanobacteriati</taxon>
        <taxon>Methanobacteriota</taxon>
        <taxon>Stenosarchaea group</taxon>
        <taxon>Methanomicrobia</taxon>
        <taxon>Methanotrichales</taxon>
        <taxon>Methanotrichaceae</taxon>
        <taxon>Methanothrix</taxon>
    </lineage>
</organism>
<dbReference type="AlphaFoldDB" id="A0A101FVU9"/>
<sequence length="394" mass="43660">MGVYREVRPGVFSVGVIDWDRRLFDELIPLPDGTSYNAYVIRGGDKTALIDAADPPFAEELLDNIEALGLDRLDYVVANHAEQDHSGAIPKVLERYSDALVVCTPRCRELLESHLKIPAEKFATVEDGATLSLGGKTLEFFYTPWVHWPETMVTYLQEDKILFSCDFFGSHFATSDLFADQRIIYEPAKRYYAEIMMPFRAIIRKNLEIVDSLDLELIVPSHGPIFDDPSFIIDAYKDWSFDDVKNEVVIPFVSMHGSTRLMVDHLTDALIARGIGVKRFDIAASDVGKIAEALVDAATLVLGACTVLAGPHPNAATVAILANALRPKTRFASIVGSYGWGGKTVKAIQGMIPLLKVELIDPVLAKGLPTEEDYQALDRLADEILKRHRELGIA</sequence>
<reference evidence="4 5" key="2">
    <citation type="journal article" date="2015" name="MBio">
        <title>Genome-Resolved Metagenomic Analysis Reveals Roles for Candidate Phyla and Other Microbial Community Members in Biogeochemical Transformations in Oil Reservoirs.</title>
        <authorList>
            <person name="Hu P."/>
            <person name="Tom L."/>
            <person name="Singh A."/>
            <person name="Thomas B.C."/>
            <person name="Baker B.J."/>
            <person name="Piceno Y.M."/>
            <person name="Andersen G.L."/>
            <person name="Banfield J.F."/>
        </authorList>
    </citation>
    <scope>NUCLEOTIDE SEQUENCE [LARGE SCALE GENOMIC DNA]</scope>
    <source>
        <strain evidence="2">57_489</strain>
    </source>
</reference>
<dbReference type="Pfam" id="PF19583">
    <property type="entry name" value="ODP"/>
    <property type="match status" value="1"/>
</dbReference>
<evidence type="ECO:0000313" key="3">
    <source>
        <dbReference type="EMBL" id="KUK97735.1"/>
    </source>
</evidence>
<dbReference type="InterPro" id="IPR045761">
    <property type="entry name" value="ODP_dom"/>
</dbReference>
<feature type="domain" description="Flavodoxin-like" evidence="1">
    <location>
        <begin position="248"/>
        <end position="394"/>
    </location>
</feature>
<dbReference type="PATRIC" id="fig|301375.6.peg.1160"/>
<dbReference type="EMBL" id="LGHB01000001">
    <property type="protein sequence ID" value="KUK97735.1"/>
    <property type="molecule type" value="Genomic_DNA"/>
</dbReference>
<comment type="caution">
    <text evidence="2">The sequence shown here is derived from an EMBL/GenBank/DDBJ whole genome shotgun (WGS) entry which is preliminary data.</text>
</comment>
<evidence type="ECO:0000313" key="5">
    <source>
        <dbReference type="Proteomes" id="UP000057043"/>
    </source>
</evidence>
<dbReference type="SUPFAM" id="SSF52218">
    <property type="entry name" value="Flavoproteins"/>
    <property type="match status" value="1"/>
</dbReference>
<dbReference type="InterPro" id="IPR008254">
    <property type="entry name" value="Flavodoxin/NO_synth"/>
</dbReference>
<dbReference type="InterPro" id="IPR036866">
    <property type="entry name" value="RibonucZ/Hydroxyglut_hydro"/>
</dbReference>
<dbReference type="Proteomes" id="UP000057043">
    <property type="component" value="Unassembled WGS sequence"/>
</dbReference>
<accession>A0A101FVU9</accession>
<dbReference type="SMART" id="SM00849">
    <property type="entry name" value="Lactamase_B"/>
    <property type="match status" value="1"/>
</dbReference>
<dbReference type="Gene3D" id="3.40.50.360">
    <property type="match status" value="1"/>
</dbReference>
<evidence type="ECO:0000259" key="1">
    <source>
        <dbReference type="PROSITE" id="PS50902"/>
    </source>
</evidence>
<dbReference type="InterPro" id="IPR016440">
    <property type="entry name" value="Rubredoxin-O_OxRdtase"/>
</dbReference>
<dbReference type="GO" id="GO:0016491">
    <property type="term" value="F:oxidoreductase activity"/>
    <property type="evidence" value="ECO:0007669"/>
    <property type="project" value="InterPro"/>
</dbReference>
<dbReference type="InterPro" id="IPR001279">
    <property type="entry name" value="Metallo-B-lactamas"/>
</dbReference>
<protein>
    <submittedName>
        <fullName evidence="2">Putative type A flavoprotein</fullName>
    </submittedName>
</protein>
<dbReference type="EMBL" id="LGFT01000004">
    <property type="protein sequence ID" value="KUK45345.1"/>
    <property type="molecule type" value="Genomic_DNA"/>
</dbReference>
<dbReference type="PIRSF" id="PIRSF005243">
    <property type="entry name" value="ROO"/>
    <property type="match status" value="1"/>
</dbReference>
<dbReference type="PROSITE" id="PS50902">
    <property type="entry name" value="FLAVODOXIN_LIKE"/>
    <property type="match status" value="1"/>
</dbReference>
<evidence type="ECO:0000313" key="4">
    <source>
        <dbReference type="Proteomes" id="UP000053961"/>
    </source>
</evidence>
<dbReference type="GO" id="GO:0046872">
    <property type="term" value="F:metal ion binding"/>
    <property type="evidence" value="ECO:0007669"/>
    <property type="project" value="InterPro"/>
</dbReference>
<proteinExistence type="predicted"/>
<dbReference type="GO" id="GO:0009055">
    <property type="term" value="F:electron transfer activity"/>
    <property type="evidence" value="ECO:0007669"/>
    <property type="project" value="InterPro"/>
</dbReference>
<name>A0A101FVU9_9EURY</name>
<dbReference type="Gene3D" id="3.60.15.10">
    <property type="entry name" value="Ribonuclease Z/Hydroxyacylglutathione hydrolase-like"/>
    <property type="match status" value="1"/>
</dbReference>
<dbReference type="SUPFAM" id="SSF56281">
    <property type="entry name" value="Metallo-hydrolase/oxidoreductase"/>
    <property type="match status" value="1"/>
</dbReference>
<reference evidence="3" key="1">
    <citation type="journal article" date="2015" name="MBio">
        <title>Genome-resolved metagenomic analysis reveals roles for candidate phyla and other microbial community members in biogeochemical transformations in oil reservoirs.</title>
        <authorList>
            <person name="Hu P."/>
            <person name="Tom L."/>
            <person name="Singh A."/>
            <person name="Thomas B.C."/>
            <person name="Baker B.J."/>
            <person name="Piceno Y.M."/>
            <person name="Andersen G.L."/>
            <person name="Banfield J.F."/>
        </authorList>
    </citation>
    <scope>NUCLEOTIDE SEQUENCE [LARGE SCALE GENOMIC DNA]</scope>
    <source>
        <strain evidence="3">56_747</strain>
    </source>
</reference>
<dbReference type="GO" id="GO:0010181">
    <property type="term" value="F:FMN binding"/>
    <property type="evidence" value="ECO:0007669"/>
    <property type="project" value="InterPro"/>
</dbReference>
<dbReference type="PANTHER" id="PTHR43717:SF1">
    <property type="entry name" value="ANAEROBIC NITRIC OXIDE REDUCTASE FLAVORUBREDOXIN"/>
    <property type="match status" value="1"/>
</dbReference>